<sequence length="149" mass="17014">MPLREGFTLQPHQRVRFTIEVSLDTAERIWNIVHVTNYHLKHNGKRISPEDVIKIGTLRYIEQFYREQTISKVQCSLGTSFPLKNKIKAYIKQKGISASSLADKAGISKGTLSDILNNKHQPSLDTFLRLYVALDCPPLDDILYRETSA</sequence>
<evidence type="ECO:0000259" key="1">
    <source>
        <dbReference type="PROSITE" id="PS50943"/>
    </source>
</evidence>
<dbReference type="SMART" id="SM00530">
    <property type="entry name" value="HTH_XRE"/>
    <property type="match status" value="1"/>
</dbReference>
<dbReference type="EMBL" id="JAUSUQ010000007">
    <property type="protein sequence ID" value="MDQ0339268.1"/>
    <property type="molecule type" value="Genomic_DNA"/>
</dbReference>
<name>A0ABU0CS60_9BACI</name>
<dbReference type="Pfam" id="PF01381">
    <property type="entry name" value="HTH_3"/>
    <property type="match status" value="1"/>
</dbReference>
<dbReference type="GO" id="GO:0003677">
    <property type="term" value="F:DNA binding"/>
    <property type="evidence" value="ECO:0007669"/>
    <property type="project" value="UniProtKB-KW"/>
</dbReference>
<dbReference type="InterPro" id="IPR001387">
    <property type="entry name" value="Cro/C1-type_HTH"/>
</dbReference>
<keyword evidence="3" id="KW-1185">Reference proteome</keyword>
<accession>A0ABU0CS60</accession>
<dbReference type="RefSeq" id="WP_307339012.1">
    <property type="nucleotide sequence ID" value="NZ_JAUSUQ010000007.1"/>
</dbReference>
<comment type="caution">
    <text evidence="2">The sequence shown here is derived from an EMBL/GenBank/DDBJ whole genome shotgun (WGS) entry which is preliminary data.</text>
</comment>
<dbReference type="SUPFAM" id="SSF47413">
    <property type="entry name" value="lambda repressor-like DNA-binding domains"/>
    <property type="match status" value="1"/>
</dbReference>
<feature type="domain" description="HTH cro/C1-type" evidence="1">
    <location>
        <begin position="87"/>
        <end position="142"/>
    </location>
</feature>
<dbReference type="PROSITE" id="PS50943">
    <property type="entry name" value="HTH_CROC1"/>
    <property type="match status" value="1"/>
</dbReference>
<protein>
    <submittedName>
        <fullName evidence="2">DNA-binding XRE family transcriptional regulator</fullName>
    </submittedName>
</protein>
<dbReference type="CDD" id="cd00093">
    <property type="entry name" value="HTH_XRE"/>
    <property type="match status" value="1"/>
</dbReference>
<organism evidence="2 3">
    <name type="scientific">Caldalkalibacillus uzonensis</name>
    <dbReference type="NCBI Taxonomy" id="353224"/>
    <lineage>
        <taxon>Bacteria</taxon>
        <taxon>Bacillati</taxon>
        <taxon>Bacillota</taxon>
        <taxon>Bacilli</taxon>
        <taxon>Bacillales</taxon>
        <taxon>Bacillaceae</taxon>
        <taxon>Caldalkalibacillus</taxon>
    </lineage>
</organism>
<dbReference type="InterPro" id="IPR010982">
    <property type="entry name" value="Lambda_DNA-bd_dom_sf"/>
</dbReference>
<proteinExistence type="predicted"/>
<evidence type="ECO:0000313" key="2">
    <source>
        <dbReference type="EMBL" id="MDQ0339268.1"/>
    </source>
</evidence>
<gene>
    <name evidence="2" type="ORF">J2S00_002055</name>
</gene>
<dbReference type="Proteomes" id="UP001232445">
    <property type="component" value="Unassembled WGS sequence"/>
</dbReference>
<dbReference type="Gene3D" id="1.10.260.40">
    <property type="entry name" value="lambda repressor-like DNA-binding domains"/>
    <property type="match status" value="1"/>
</dbReference>
<keyword evidence="2" id="KW-0238">DNA-binding</keyword>
<evidence type="ECO:0000313" key="3">
    <source>
        <dbReference type="Proteomes" id="UP001232445"/>
    </source>
</evidence>
<reference evidence="2 3" key="1">
    <citation type="submission" date="2023-07" db="EMBL/GenBank/DDBJ databases">
        <title>Genomic Encyclopedia of Type Strains, Phase IV (KMG-IV): sequencing the most valuable type-strain genomes for metagenomic binning, comparative biology and taxonomic classification.</title>
        <authorList>
            <person name="Goeker M."/>
        </authorList>
    </citation>
    <scope>NUCLEOTIDE SEQUENCE [LARGE SCALE GENOMIC DNA]</scope>
    <source>
        <strain evidence="2 3">DSM 17740</strain>
    </source>
</reference>